<accession>A4S2E5</accession>
<dbReference type="GO" id="GO:0042765">
    <property type="term" value="C:GPI-anchor transamidase complex"/>
    <property type="evidence" value="ECO:0007669"/>
    <property type="project" value="InterPro"/>
</dbReference>
<keyword evidence="1" id="KW-0472">Membrane</keyword>
<dbReference type="Proteomes" id="UP000001568">
    <property type="component" value="Chromosome 9"/>
</dbReference>
<dbReference type="RefSeq" id="XP_001419518.1">
    <property type="nucleotide sequence ID" value="XM_001419481.1"/>
</dbReference>
<dbReference type="OrthoDB" id="498896at2759"/>
<dbReference type="Pfam" id="PF04114">
    <property type="entry name" value="Gaa1"/>
    <property type="match status" value="1"/>
</dbReference>
<reference evidence="2 3" key="1">
    <citation type="journal article" date="2007" name="Proc. Natl. Acad. Sci. U.S.A.">
        <title>The tiny eukaryote Ostreococcus provides genomic insights into the paradox of plankton speciation.</title>
        <authorList>
            <person name="Palenik B."/>
            <person name="Grimwood J."/>
            <person name="Aerts A."/>
            <person name="Rouze P."/>
            <person name="Salamov A."/>
            <person name="Putnam N."/>
            <person name="Dupont C."/>
            <person name="Jorgensen R."/>
            <person name="Derelle E."/>
            <person name="Rombauts S."/>
            <person name="Zhou K."/>
            <person name="Otillar R."/>
            <person name="Merchant S.S."/>
            <person name="Podell S."/>
            <person name="Gaasterland T."/>
            <person name="Napoli C."/>
            <person name="Gendler K."/>
            <person name="Manuell A."/>
            <person name="Tai V."/>
            <person name="Vallon O."/>
            <person name="Piganeau G."/>
            <person name="Jancek S."/>
            <person name="Heijde M."/>
            <person name="Jabbari K."/>
            <person name="Bowler C."/>
            <person name="Lohr M."/>
            <person name="Robbens S."/>
            <person name="Werner G."/>
            <person name="Dubchak I."/>
            <person name="Pazour G.J."/>
            <person name="Ren Q."/>
            <person name="Paulsen I."/>
            <person name="Delwiche C."/>
            <person name="Schmutz J."/>
            <person name="Rokhsar D."/>
            <person name="Van de Peer Y."/>
            <person name="Moreau H."/>
            <person name="Grigoriev I.V."/>
        </authorList>
    </citation>
    <scope>NUCLEOTIDE SEQUENCE [LARGE SCALE GENOMIC DNA]</scope>
    <source>
        <strain evidence="2 3">CCE9901</strain>
    </source>
</reference>
<feature type="transmembrane region" description="Helical" evidence="1">
    <location>
        <begin position="587"/>
        <end position="607"/>
    </location>
</feature>
<dbReference type="InterPro" id="IPR007246">
    <property type="entry name" value="Gaa1"/>
</dbReference>
<dbReference type="HOGENOM" id="CLU_377379_0_0_1"/>
<evidence type="ECO:0000313" key="3">
    <source>
        <dbReference type="Proteomes" id="UP000001568"/>
    </source>
</evidence>
<keyword evidence="1" id="KW-1133">Transmembrane helix</keyword>
<dbReference type="eggNOG" id="KOG3566">
    <property type="taxonomic scope" value="Eukaryota"/>
</dbReference>
<dbReference type="Gramene" id="ABO97811">
    <property type="protein sequence ID" value="ABO97811"/>
    <property type="gene ID" value="OSTLU_88181"/>
</dbReference>
<evidence type="ECO:0000313" key="2">
    <source>
        <dbReference type="EMBL" id="ABO97811.1"/>
    </source>
</evidence>
<organism evidence="2 3">
    <name type="scientific">Ostreococcus lucimarinus (strain CCE9901)</name>
    <dbReference type="NCBI Taxonomy" id="436017"/>
    <lineage>
        <taxon>Eukaryota</taxon>
        <taxon>Viridiplantae</taxon>
        <taxon>Chlorophyta</taxon>
        <taxon>Mamiellophyceae</taxon>
        <taxon>Mamiellales</taxon>
        <taxon>Bathycoccaceae</taxon>
        <taxon>Ostreococcus</taxon>
    </lineage>
</organism>
<dbReference type="STRING" id="436017.A4S2E5"/>
<dbReference type="GO" id="GO:0016255">
    <property type="term" value="P:attachment of GPI anchor to protein"/>
    <property type="evidence" value="ECO:0007669"/>
    <property type="project" value="TreeGrafter"/>
</dbReference>
<feature type="transmembrane region" description="Helical" evidence="1">
    <location>
        <begin position="451"/>
        <end position="471"/>
    </location>
</feature>
<gene>
    <name evidence="2" type="ORF">OSTLU_88181</name>
</gene>
<keyword evidence="1" id="KW-0812">Transmembrane</keyword>
<feature type="transmembrane region" description="Helical" evidence="1">
    <location>
        <begin position="377"/>
        <end position="397"/>
    </location>
</feature>
<dbReference type="KEGG" id="olu:OSTLU_88181"/>
<dbReference type="PANTHER" id="PTHR13304:SF0">
    <property type="entry name" value="GLYCOSYLPHOSPHATIDYLINOSITOL ANCHOR ATTACHMENT 1 PROTEIN"/>
    <property type="match status" value="1"/>
</dbReference>
<keyword evidence="3" id="KW-1185">Reference proteome</keyword>
<dbReference type="AlphaFoldDB" id="A4S2E5"/>
<evidence type="ECO:0000256" key="1">
    <source>
        <dbReference type="SAM" id="Phobius"/>
    </source>
</evidence>
<dbReference type="OMA" id="MAIALWM"/>
<dbReference type="GeneID" id="5003670"/>
<feature type="transmembrane region" description="Helical" evidence="1">
    <location>
        <begin position="417"/>
        <end position="439"/>
    </location>
</feature>
<protein>
    <submittedName>
        <fullName evidence="2">Uncharacterized protein</fullName>
    </submittedName>
</protein>
<proteinExistence type="predicted"/>
<feature type="transmembrane region" description="Helical" evidence="1">
    <location>
        <begin position="503"/>
        <end position="536"/>
    </location>
</feature>
<dbReference type="PANTHER" id="PTHR13304">
    <property type="entry name" value="GLYCOSYLPHOSPHATIDYLINOSITOL ANCHOR ATTACHMENT 1 PROTEIN"/>
    <property type="match status" value="1"/>
</dbReference>
<sequence length="618" mass="67545">MSASPREKIKRLAVACVRRGSFISLCLYVLGLVVASLAPSLARDVYVDENAFLVGSTHATFDDLDGARADDYVETLTKITFDARSRARTTRERLEWVLNALDERGFESYKSWLDGAGDLFNVHGVARAARGNGRESMALVTVLGDGDADAEAATVGLALRAFEKIGRAPWLAKDLMWVCVDGSRGEIDGTMAWLKTYYSSSVGDLGGGFERAGAIQQAFVFRAANRGAAASAVRVKLEGWNGAYPNQDIFTMFRSIVETYPVSMRVSLESDVEVREDDLSRWSLMKSTARFMWRAATGIPSGAHAAFKAHSIDAISFEAIERQQDAYVRSGLRAYVTLGQMLELTFRACNNLLELLHHSCFYYILLGPNKFLGIAEYIAPQAILLVSLLLTALKMTTFGMEDTSSTSDGETRMSHDWFAAISKLSLALVFGAIVGTSCVSLHLRELNHVTVTLGTVAVAFIAFITFLRLTLDGEASPVRSTTKVCDVTIVRQEQWVGVKVINIAWLLFTMSACTFFNFALAFLTTVALAPACLLCAPSGDAAKRNRAVAVLGALPPTWMFVLSRFAGSPVYESFGLLAEHHVRWKTFALPVVFGIAFPVLLICFDVARSPVKSKTKKA</sequence>
<name>A4S2E5_OSTLU</name>
<dbReference type="EMBL" id="CP000589">
    <property type="protein sequence ID" value="ABO97811.1"/>
    <property type="molecule type" value="Genomic_DNA"/>
</dbReference>